<sequence length="316" mass="35164">MAQVNSLSFINAEGVREKREIVDSQARALIDEQERKILALEEVDEDFRGGPILLNTQQANNTFEGRNIEVLFEDEIANGYANAWEYLADRVDLSGSVGKKAYAGLRHRDYVPLQVESNTYNYRIGAFDYDRDCGDPEQGPSLLMVPNLAFPERVQWNTTNDNNGTAAEPNPYLASNVYRYLTNTLLPKFPAEVRAVMKERIALMEHRYSASSKLTDSTTWSWKNIGRLWLPDEGEMYGCFYWGSRYGSAMVSKLPIFETPSDRIFRTPDGARSSVWLRCVSGLNSTTACGATANGFAGNGACSNGTIGVAPCFLIG</sequence>
<dbReference type="Pfam" id="PF19789">
    <property type="entry name" value="DUF6273"/>
    <property type="match status" value="1"/>
</dbReference>
<comment type="caution">
    <text evidence="2">The sequence shown here is derived from an EMBL/GenBank/DDBJ whole genome shotgun (WGS) entry which is preliminary data.</text>
</comment>
<reference evidence="2 3" key="1">
    <citation type="submission" date="2019-12" db="EMBL/GenBank/DDBJ databases">
        <title>Microbes associate with the intestines of laboratory mice.</title>
        <authorList>
            <person name="Navarre W."/>
            <person name="Wong E."/>
        </authorList>
    </citation>
    <scope>NUCLEOTIDE SEQUENCE [LARGE SCALE GENOMIC DNA]</scope>
    <source>
        <strain evidence="2 3">NM66_B29</strain>
    </source>
</reference>
<dbReference type="InterPro" id="IPR046240">
    <property type="entry name" value="DUF6273"/>
</dbReference>
<name>A0A6N8JLR2_9ACTN</name>
<feature type="domain" description="DUF6273" evidence="1">
    <location>
        <begin position="162"/>
        <end position="315"/>
    </location>
</feature>
<organism evidence="2 3">
    <name type="scientific">Adlercreutzia mucosicola</name>
    <dbReference type="NCBI Taxonomy" id="580026"/>
    <lineage>
        <taxon>Bacteria</taxon>
        <taxon>Bacillati</taxon>
        <taxon>Actinomycetota</taxon>
        <taxon>Coriobacteriia</taxon>
        <taxon>Eggerthellales</taxon>
        <taxon>Eggerthellaceae</taxon>
        <taxon>Adlercreutzia</taxon>
    </lineage>
</organism>
<gene>
    <name evidence="2" type="ORF">GKZ27_04915</name>
</gene>
<dbReference type="RefSeq" id="WP_160345515.1">
    <property type="nucleotide sequence ID" value="NZ_WSRR01000008.1"/>
</dbReference>
<evidence type="ECO:0000313" key="3">
    <source>
        <dbReference type="Proteomes" id="UP000463388"/>
    </source>
</evidence>
<dbReference type="AlphaFoldDB" id="A0A6N8JLR2"/>
<evidence type="ECO:0000313" key="2">
    <source>
        <dbReference type="EMBL" id="MVX60798.1"/>
    </source>
</evidence>
<proteinExistence type="predicted"/>
<dbReference type="EMBL" id="WSRR01000008">
    <property type="protein sequence ID" value="MVX60798.1"/>
    <property type="molecule type" value="Genomic_DNA"/>
</dbReference>
<evidence type="ECO:0000259" key="1">
    <source>
        <dbReference type="Pfam" id="PF19789"/>
    </source>
</evidence>
<dbReference type="Proteomes" id="UP000463388">
    <property type="component" value="Unassembled WGS sequence"/>
</dbReference>
<dbReference type="OrthoDB" id="3177702at2"/>
<protein>
    <recommendedName>
        <fullName evidence="1">DUF6273 domain-containing protein</fullName>
    </recommendedName>
</protein>
<accession>A0A6N8JLR2</accession>
<keyword evidence="3" id="KW-1185">Reference proteome</keyword>